<keyword evidence="1" id="KW-0812">Transmembrane</keyword>
<comment type="caution">
    <text evidence="2">The sequence shown here is derived from an EMBL/GenBank/DDBJ whole genome shotgun (WGS) entry which is preliminary data.</text>
</comment>
<protein>
    <submittedName>
        <fullName evidence="2">Uncharacterized protein</fullName>
    </submittedName>
</protein>
<feature type="transmembrane region" description="Helical" evidence="1">
    <location>
        <begin position="31"/>
        <end position="51"/>
    </location>
</feature>
<organism evidence="2 3">
    <name type="scientific">SAR86 cluster bacterium</name>
    <dbReference type="NCBI Taxonomy" id="2030880"/>
    <lineage>
        <taxon>Bacteria</taxon>
        <taxon>Pseudomonadati</taxon>
        <taxon>Pseudomonadota</taxon>
        <taxon>Gammaproteobacteria</taxon>
        <taxon>SAR86 cluster</taxon>
    </lineage>
</organism>
<evidence type="ECO:0000313" key="3">
    <source>
        <dbReference type="Proteomes" id="UP000315782"/>
    </source>
</evidence>
<proteinExistence type="predicted"/>
<dbReference type="EMBL" id="SHBI01000017">
    <property type="protein sequence ID" value="RZO20570.1"/>
    <property type="molecule type" value="Genomic_DNA"/>
</dbReference>
<dbReference type="Proteomes" id="UP000315782">
    <property type="component" value="Unassembled WGS sequence"/>
</dbReference>
<keyword evidence="1" id="KW-0472">Membrane</keyword>
<accession>A0A520MH76</accession>
<sequence>MIYIYLLSVVALFPIIAYLLSQKTINKGYIFGFSTIVILFCILIFTGKFSFLGSLKEQEINTQIKSSISKDEAMPSITISEFEKHIEDTLKAEWMQAYINKAISSKKLNAAENLISYSEKYFKSPDEKFIFYSLYTKLRDSKFPAFADSNFILKLEPISECEEFEGKIELFIMDGPNLPIAKKNFENLFLVSLSNLDSSIPGFDLTSVYLNRETTDLKVALRCVNSSLNLIYETSIFFDQNSASNTYKIGSNEWLKKEQ</sequence>
<keyword evidence="1" id="KW-1133">Transmembrane helix</keyword>
<evidence type="ECO:0000313" key="2">
    <source>
        <dbReference type="EMBL" id="RZO20570.1"/>
    </source>
</evidence>
<gene>
    <name evidence="2" type="ORF">EVA96_02805</name>
</gene>
<dbReference type="AlphaFoldDB" id="A0A520MH76"/>
<name>A0A520MH76_9GAMM</name>
<reference evidence="2 3" key="1">
    <citation type="submission" date="2019-02" db="EMBL/GenBank/DDBJ databases">
        <title>Prokaryotic population dynamics and viral predation in marine succession experiment using metagenomics: the confinement effect.</title>
        <authorList>
            <person name="Haro-Moreno J.M."/>
            <person name="Rodriguez-Valera F."/>
            <person name="Lopez-Perez M."/>
        </authorList>
    </citation>
    <scope>NUCLEOTIDE SEQUENCE [LARGE SCALE GENOMIC DNA]</scope>
    <source>
        <strain evidence="2">MED-G163</strain>
    </source>
</reference>
<evidence type="ECO:0000256" key="1">
    <source>
        <dbReference type="SAM" id="Phobius"/>
    </source>
</evidence>